<evidence type="ECO:0000256" key="1">
    <source>
        <dbReference type="ARBA" id="ARBA00010208"/>
    </source>
</evidence>
<evidence type="ECO:0000313" key="3">
    <source>
        <dbReference type="EMBL" id="EUC34602.1"/>
    </source>
</evidence>
<dbReference type="Gene3D" id="3.30.200.40">
    <property type="entry name" value="Scavenger mRNA decapping enzyme, N-terminal domain"/>
    <property type="match status" value="1"/>
</dbReference>
<dbReference type="PANTHER" id="PTHR12978:SF0">
    <property type="entry name" value="M7GPPPX DIPHOSPHATASE"/>
    <property type="match status" value="1"/>
</dbReference>
<sequence>MTSTTPPEVAAHVESLIPKFKLTRLLNSDQAGRRISLLGTIDSQPALLIAERAAFDTTPAILEGFSTSLRNIKNLGANDIYAWFLANSNPSTDKDTSSPPPPDFKINLIYPCTDKHVKKYTQQRLRIVTETPQIYTSYIRPYMRAQREKGALNWVYNIIEGRTEQEDVMYRESGSDGFLLLPDLNWDRKTMGSLHLLGIVERRDIWSVRDLTRDMVAWVRHMKEKMVEATVGLYPDIERDELKLYVHYQPTYYHFHIHIVHVSLEAGNTQATGKALGLENIISQLQTMAPSSSSSSASPPGMQDASLTYHLGERSDLWEKVYLPLKEGREVNVDDF</sequence>
<dbReference type="EMBL" id="KI964588">
    <property type="protein sequence ID" value="EUC34602.1"/>
    <property type="molecule type" value="Genomic_DNA"/>
</dbReference>
<dbReference type="Gene3D" id="3.30.428.10">
    <property type="entry name" value="HIT-like"/>
    <property type="match status" value="1"/>
</dbReference>
<dbReference type="GO" id="GO:0005634">
    <property type="term" value="C:nucleus"/>
    <property type="evidence" value="ECO:0007669"/>
    <property type="project" value="TreeGrafter"/>
</dbReference>
<organism evidence="3 4">
    <name type="scientific">Cochliobolus carbonum (strain 26-R-13)</name>
    <name type="common">Maize leaf spot fungus</name>
    <name type="synonym">Bipolaris zeicola</name>
    <dbReference type="NCBI Taxonomy" id="930089"/>
    <lineage>
        <taxon>Eukaryota</taxon>
        <taxon>Fungi</taxon>
        <taxon>Dikarya</taxon>
        <taxon>Ascomycota</taxon>
        <taxon>Pezizomycotina</taxon>
        <taxon>Dothideomycetes</taxon>
        <taxon>Pleosporomycetidae</taxon>
        <taxon>Pleosporales</taxon>
        <taxon>Pleosporineae</taxon>
        <taxon>Pleosporaceae</taxon>
        <taxon>Bipolaris</taxon>
    </lineage>
</organism>
<comment type="similarity">
    <text evidence="1">Belongs to the HIT family.</text>
</comment>
<evidence type="ECO:0008006" key="5">
    <source>
        <dbReference type="Google" id="ProtNLM"/>
    </source>
</evidence>
<dbReference type="AlphaFoldDB" id="W6Y4E1"/>
<protein>
    <recommendedName>
        <fullName evidence="5">Scavenger mRNA decapping enzyme</fullName>
    </recommendedName>
</protein>
<accession>W6Y4E1</accession>
<dbReference type="SUPFAM" id="SSF54197">
    <property type="entry name" value="HIT-like"/>
    <property type="match status" value="1"/>
</dbReference>
<dbReference type="InterPro" id="IPR036265">
    <property type="entry name" value="HIT-like_sf"/>
</dbReference>
<keyword evidence="4" id="KW-1185">Reference proteome</keyword>
<dbReference type="PANTHER" id="PTHR12978">
    <property type="entry name" value="HISTIDINE TRIAD HIT PROTEIN MEMBER"/>
    <property type="match status" value="1"/>
</dbReference>
<evidence type="ECO:0000313" key="4">
    <source>
        <dbReference type="Proteomes" id="UP000053841"/>
    </source>
</evidence>
<dbReference type="GeneID" id="19153475"/>
<dbReference type="GO" id="GO:0000290">
    <property type="term" value="P:deadenylation-dependent decapping of nuclear-transcribed mRNA"/>
    <property type="evidence" value="ECO:0007669"/>
    <property type="project" value="InterPro"/>
</dbReference>
<gene>
    <name evidence="3" type="ORF">COCCADRAFT_92931</name>
</gene>
<dbReference type="HOGENOM" id="CLU_041045_0_0_1"/>
<evidence type="ECO:0000256" key="2">
    <source>
        <dbReference type="PIRSR" id="PIRSR028973-1"/>
    </source>
</evidence>
<name>W6Y4E1_COCC2</name>
<dbReference type="eggNOG" id="KOG3969">
    <property type="taxonomic scope" value="Eukaryota"/>
</dbReference>
<dbReference type="RefSeq" id="XP_007711078.1">
    <property type="nucleotide sequence ID" value="XM_007712888.1"/>
</dbReference>
<dbReference type="FunFam" id="3.30.428.10:FF:000016">
    <property type="entry name" value="Scavenger mRNA decapping enzyme"/>
    <property type="match status" value="1"/>
</dbReference>
<dbReference type="InterPro" id="IPR008594">
    <property type="entry name" value="DcpS/DCS2"/>
</dbReference>
<dbReference type="Pfam" id="PF11969">
    <property type="entry name" value="DcpS_C"/>
    <property type="match status" value="1"/>
</dbReference>
<dbReference type="GO" id="GO:0000340">
    <property type="term" value="F:RNA 7-methylguanosine cap binding"/>
    <property type="evidence" value="ECO:0007669"/>
    <property type="project" value="TreeGrafter"/>
</dbReference>
<reference evidence="3 4" key="1">
    <citation type="journal article" date="2013" name="PLoS Genet.">
        <title>Comparative genome structure, secondary metabolite, and effector coding capacity across Cochliobolus pathogens.</title>
        <authorList>
            <person name="Condon B.J."/>
            <person name="Leng Y."/>
            <person name="Wu D."/>
            <person name="Bushley K.E."/>
            <person name="Ohm R.A."/>
            <person name="Otillar R."/>
            <person name="Martin J."/>
            <person name="Schackwitz W."/>
            <person name="Grimwood J."/>
            <person name="MohdZainudin N."/>
            <person name="Xue C."/>
            <person name="Wang R."/>
            <person name="Manning V.A."/>
            <person name="Dhillon B."/>
            <person name="Tu Z.J."/>
            <person name="Steffenson B.J."/>
            <person name="Salamov A."/>
            <person name="Sun H."/>
            <person name="Lowry S."/>
            <person name="LaButti K."/>
            <person name="Han J."/>
            <person name="Copeland A."/>
            <person name="Lindquist E."/>
            <person name="Barry K."/>
            <person name="Schmutz J."/>
            <person name="Baker S.E."/>
            <person name="Ciuffetti L.M."/>
            <person name="Grigoriev I.V."/>
            <person name="Zhong S."/>
            <person name="Turgeon B.G."/>
        </authorList>
    </citation>
    <scope>NUCLEOTIDE SEQUENCE [LARGE SCALE GENOMIC DNA]</scope>
    <source>
        <strain evidence="3 4">26-R-13</strain>
    </source>
</reference>
<dbReference type="GO" id="GO:0000932">
    <property type="term" value="C:P-body"/>
    <property type="evidence" value="ECO:0007669"/>
    <property type="project" value="TreeGrafter"/>
</dbReference>
<dbReference type="Pfam" id="PF05652">
    <property type="entry name" value="DcpS"/>
    <property type="match status" value="1"/>
</dbReference>
<dbReference type="SUPFAM" id="SSF102860">
    <property type="entry name" value="mRNA decapping enzyme DcpS N-terminal domain"/>
    <property type="match status" value="1"/>
</dbReference>
<dbReference type="OrthoDB" id="10264956at2759"/>
<dbReference type="STRING" id="930089.W6Y4E1"/>
<dbReference type="InterPro" id="IPR011145">
    <property type="entry name" value="Scavenger_mRNA_decap_enz_N"/>
</dbReference>
<feature type="active site" description="Nucleophile" evidence="2">
    <location>
        <position position="256"/>
    </location>
</feature>
<proteinExistence type="inferred from homology"/>
<dbReference type="Proteomes" id="UP000053841">
    <property type="component" value="Unassembled WGS sequence"/>
</dbReference>
<dbReference type="KEGG" id="bze:COCCADRAFT_92931"/>
<dbReference type="PIRSF" id="PIRSF028973">
    <property type="entry name" value="Scavenger_mRNA_decap_enz"/>
    <property type="match status" value="1"/>
</dbReference>
<dbReference type="GO" id="GO:0016787">
    <property type="term" value="F:hydrolase activity"/>
    <property type="evidence" value="ECO:0007669"/>
    <property type="project" value="InterPro"/>
</dbReference>